<feature type="transmembrane region" description="Helical" evidence="1">
    <location>
        <begin position="134"/>
        <end position="153"/>
    </location>
</feature>
<comment type="caution">
    <text evidence="2">The sequence shown here is derived from an EMBL/GenBank/DDBJ whole genome shotgun (WGS) entry which is preliminary data.</text>
</comment>
<proteinExistence type="predicted"/>
<keyword evidence="1" id="KW-0812">Transmembrane</keyword>
<organism evidence="2 3">
    <name type="scientific">Solibacillus palustris</name>
    <dbReference type="NCBI Taxonomy" id="2908203"/>
    <lineage>
        <taxon>Bacteria</taxon>
        <taxon>Bacillati</taxon>
        <taxon>Bacillota</taxon>
        <taxon>Bacilli</taxon>
        <taxon>Bacillales</taxon>
        <taxon>Caryophanaceae</taxon>
        <taxon>Solibacillus</taxon>
    </lineage>
</organism>
<feature type="transmembrane region" description="Helical" evidence="1">
    <location>
        <begin position="111"/>
        <end position="128"/>
    </location>
</feature>
<dbReference type="InterPro" id="IPR021683">
    <property type="entry name" value="DUF3267"/>
</dbReference>
<dbReference type="Pfam" id="PF11667">
    <property type="entry name" value="DUF3267"/>
    <property type="match status" value="1"/>
</dbReference>
<reference evidence="2 3" key="1">
    <citation type="submission" date="2022-03" db="EMBL/GenBank/DDBJ databases">
        <authorList>
            <person name="Jo J.-H."/>
            <person name="Im W.-T."/>
        </authorList>
    </citation>
    <scope>NUCLEOTIDE SEQUENCE [LARGE SCALE GENOMIC DNA]</scope>
    <source>
        <strain evidence="2 3">MA9</strain>
    </source>
</reference>
<dbReference type="Proteomes" id="UP001316087">
    <property type="component" value="Unassembled WGS sequence"/>
</dbReference>
<dbReference type="RefSeq" id="WP_241370652.1">
    <property type="nucleotide sequence ID" value="NZ_JAKZFC010000008.1"/>
</dbReference>
<name>A0ABS9UGJ8_9BACL</name>
<sequence length="179" mass="20370">MNTKQPIIIELNMQTIARDNIIWTIVLIIFTVLLNSLIHQRFTANFSLFDFLYLILAYIVLIILHEVFHLIGFMIFGCASYKELDYGVNLKLGVAYATTNKPLSNAAMKKALLLPFWTTGVIPTIVGLSLDNFLIVILGAMLMAGAIGDFYMYKELRKFPNNAIVEDDPKEPKLYVYKK</sequence>
<dbReference type="EMBL" id="JAKZFC010000008">
    <property type="protein sequence ID" value="MCH7323479.1"/>
    <property type="molecule type" value="Genomic_DNA"/>
</dbReference>
<evidence type="ECO:0000313" key="3">
    <source>
        <dbReference type="Proteomes" id="UP001316087"/>
    </source>
</evidence>
<evidence type="ECO:0000256" key="1">
    <source>
        <dbReference type="SAM" id="Phobius"/>
    </source>
</evidence>
<keyword evidence="1" id="KW-1133">Transmembrane helix</keyword>
<evidence type="ECO:0000313" key="2">
    <source>
        <dbReference type="EMBL" id="MCH7323479.1"/>
    </source>
</evidence>
<feature type="transmembrane region" description="Helical" evidence="1">
    <location>
        <begin position="21"/>
        <end position="39"/>
    </location>
</feature>
<accession>A0ABS9UGJ8</accession>
<protein>
    <submittedName>
        <fullName evidence="2">DUF3267 domain-containing protein</fullName>
    </submittedName>
</protein>
<gene>
    <name evidence="2" type="ORF">LZ480_16510</name>
</gene>
<feature type="transmembrane region" description="Helical" evidence="1">
    <location>
        <begin position="51"/>
        <end position="76"/>
    </location>
</feature>
<keyword evidence="3" id="KW-1185">Reference proteome</keyword>
<keyword evidence="1" id="KW-0472">Membrane</keyword>